<evidence type="ECO:0000256" key="2">
    <source>
        <dbReference type="ARBA" id="ARBA00022857"/>
    </source>
</evidence>
<protein>
    <recommendedName>
        <fullName evidence="5">DM2 domain-containing protein</fullName>
    </recommendedName>
</protein>
<keyword evidence="3" id="KW-0560">Oxidoreductase</keyword>
<organism evidence="6 7">
    <name type="scientific">Sclerotinia borealis (strain F-4128)</name>
    <dbReference type="NCBI Taxonomy" id="1432307"/>
    <lineage>
        <taxon>Eukaryota</taxon>
        <taxon>Fungi</taxon>
        <taxon>Dikarya</taxon>
        <taxon>Ascomycota</taxon>
        <taxon>Pezizomycotina</taxon>
        <taxon>Leotiomycetes</taxon>
        <taxon>Helotiales</taxon>
        <taxon>Sclerotiniaceae</taxon>
        <taxon>Sclerotinia</taxon>
    </lineage>
</organism>
<feature type="compositionally biased region" description="Polar residues" evidence="4">
    <location>
        <begin position="1"/>
        <end position="19"/>
    </location>
</feature>
<dbReference type="InterPro" id="IPR020904">
    <property type="entry name" value="Sc_DH/Rdtase_CS"/>
</dbReference>
<comment type="similarity">
    <text evidence="1">Belongs to the short-chain dehydrogenases/reductases (SDR) family.</text>
</comment>
<dbReference type="EMBL" id="AYSA01000211">
    <property type="protein sequence ID" value="ESZ95077.1"/>
    <property type="molecule type" value="Genomic_DNA"/>
</dbReference>
<dbReference type="InterPro" id="IPR036885">
    <property type="entry name" value="SWIB_MDM2_dom_sf"/>
</dbReference>
<keyword evidence="2" id="KW-0521">NADP</keyword>
<evidence type="ECO:0000256" key="3">
    <source>
        <dbReference type="ARBA" id="ARBA00023002"/>
    </source>
</evidence>
<dbReference type="InterPro" id="IPR003121">
    <property type="entry name" value="SWIB_MDM2_domain"/>
</dbReference>
<dbReference type="Proteomes" id="UP000019487">
    <property type="component" value="Unassembled WGS sequence"/>
</dbReference>
<proteinExistence type="inferred from homology"/>
<dbReference type="SUPFAM" id="SSF47592">
    <property type="entry name" value="SWIB/MDM2 domain"/>
    <property type="match status" value="1"/>
</dbReference>
<dbReference type="PROSITE" id="PS51925">
    <property type="entry name" value="SWIB_MDM2"/>
    <property type="match status" value="1"/>
</dbReference>
<dbReference type="InterPro" id="IPR036291">
    <property type="entry name" value="NAD(P)-bd_dom_sf"/>
</dbReference>
<reference evidence="6 7" key="1">
    <citation type="journal article" date="2014" name="Genome Announc.">
        <title>Draft genome sequence of Sclerotinia borealis, a psychrophilic plant pathogenic fungus.</title>
        <authorList>
            <person name="Mardanov A.V."/>
            <person name="Beletsky A.V."/>
            <person name="Kadnikov V.V."/>
            <person name="Ignatov A.N."/>
            <person name="Ravin N.V."/>
        </authorList>
    </citation>
    <scope>NUCLEOTIDE SEQUENCE [LARGE SCALE GENOMIC DNA]</scope>
    <source>
        <strain evidence="7">F-4157</strain>
    </source>
</reference>
<dbReference type="InterPro" id="IPR002347">
    <property type="entry name" value="SDR_fam"/>
</dbReference>
<feature type="region of interest" description="Disordered" evidence="4">
    <location>
        <begin position="530"/>
        <end position="559"/>
    </location>
</feature>
<evidence type="ECO:0000259" key="5">
    <source>
        <dbReference type="PROSITE" id="PS51925"/>
    </source>
</evidence>
<name>W9CE85_SCLBF</name>
<feature type="compositionally biased region" description="Basic and acidic residues" evidence="4">
    <location>
        <begin position="52"/>
        <end position="69"/>
    </location>
</feature>
<keyword evidence="7" id="KW-1185">Reference proteome</keyword>
<comment type="caution">
    <text evidence="6">The sequence shown here is derived from an EMBL/GenBank/DDBJ whole genome shotgun (WGS) entry which is preliminary data.</text>
</comment>
<feature type="region of interest" description="Disordered" evidence="4">
    <location>
        <begin position="1"/>
        <end position="70"/>
    </location>
</feature>
<feature type="compositionally biased region" description="Polar residues" evidence="4">
    <location>
        <begin position="537"/>
        <end position="552"/>
    </location>
</feature>
<gene>
    <name evidence="6" type="ORF">SBOR_4532</name>
</gene>
<feature type="domain" description="DM2" evidence="5">
    <location>
        <begin position="271"/>
        <end position="359"/>
    </location>
</feature>
<dbReference type="CDD" id="cd05233">
    <property type="entry name" value="SDR_c"/>
    <property type="match status" value="1"/>
</dbReference>
<dbReference type="PROSITE" id="PS00061">
    <property type="entry name" value="ADH_SHORT"/>
    <property type="match status" value="1"/>
</dbReference>
<dbReference type="Pfam" id="PF02201">
    <property type="entry name" value="SWIB"/>
    <property type="match status" value="1"/>
</dbReference>
<evidence type="ECO:0000256" key="1">
    <source>
        <dbReference type="ARBA" id="ARBA00006484"/>
    </source>
</evidence>
<dbReference type="GO" id="GO:0050664">
    <property type="term" value="F:oxidoreductase activity, acting on NAD(P)H, oxygen as acceptor"/>
    <property type="evidence" value="ECO:0007669"/>
    <property type="project" value="TreeGrafter"/>
</dbReference>
<dbReference type="Gene3D" id="1.10.245.10">
    <property type="entry name" value="SWIB/MDM2 domain"/>
    <property type="match status" value="1"/>
</dbReference>
<dbReference type="HOGENOM" id="CLU_334991_0_0_1"/>
<evidence type="ECO:0000313" key="7">
    <source>
        <dbReference type="Proteomes" id="UP000019487"/>
    </source>
</evidence>
<dbReference type="Pfam" id="PF00106">
    <property type="entry name" value="adh_short"/>
    <property type="match status" value="1"/>
</dbReference>
<dbReference type="GO" id="GO:0016616">
    <property type="term" value="F:oxidoreductase activity, acting on the CH-OH group of donors, NAD or NADP as acceptor"/>
    <property type="evidence" value="ECO:0007669"/>
    <property type="project" value="UniProtKB-ARBA"/>
</dbReference>
<dbReference type="PRINTS" id="PR00081">
    <property type="entry name" value="GDHRDH"/>
</dbReference>
<evidence type="ECO:0000256" key="4">
    <source>
        <dbReference type="SAM" id="MobiDB-lite"/>
    </source>
</evidence>
<sequence length="852" mass="94571">MQTQYRSYQQGTPSRTSHAGGNRRGIAPATAAPTREQMSQQQYQQQQQLLLKQKEAAKKRASEPTDKNISDGVEDVIIGDGVQRYRELRDLERRLDATMTRKRLDIRESVDRNVKRHRTLRIWVSNTVEDQPWQSDNTLDVDAFDFSTNMDSSFRVKIEGKLLDDEDSDDSDDDEDEETENVVDSMDVDKKKKTKSPGRLYKLSHFFKSMTVDFDRNQRTKDGADQSVEWKKPSVAPNANGLPAAADFDQLEFKRSGDENCNIVVNLVRDETPERFQLSPVLAAILDTNVGTREEVTMGIWSYIKAMGLADDDEKRTFELDERLRPLFPGREKGYWPQLGDAIISHTTILQPVRLHYTIRVDKEFHENPQPTIYDVQVTVEDPLKAALGAATRNPVYAANLLEIATLDKQLAVMIRAIANSKSKHAFLDALSKNPTEFIKRWISSQRRDLEIISGDGMRGGGEDATSDEWRKGGTEGIWGSNNVKELAALMVSTAFHSSSLLKLHDNNPSSSIPISDSGPLLPQKLQTKNSLHKQKLTQSQSRSRYTITSRKMSPPPSFAPGNTALITGGASGIGLTLAIRCLGYGMNIILVDNHGDNLGAAQTYLTQKADGSQQVVGLKVDVGKVEEWEGVREVVEGDFDGKLHLLALNAGTSQRGGFANSSSTEYFNKILNINLFGVINGINSLLAYVTSHSSPSSIIITGSKQGITNPPGNPAYNCSKAAVKALAEHLSFDLKEKETGVHLLVPGWTYTGMTGSGSSPFVVKSDGEVEIVGLERKPRGAWSGEQVVEYLEGKMGEGVFYVVCPDGDVSEELDRKRMAWGAGDLVYGRAPLSRWRGEYKEEFEEFVKRDL</sequence>
<accession>W9CE85</accession>
<feature type="compositionally biased region" description="Low complexity" evidence="4">
    <location>
        <begin position="40"/>
        <end position="51"/>
    </location>
</feature>
<dbReference type="AlphaFoldDB" id="W9CE85"/>
<dbReference type="OrthoDB" id="10263741at2759"/>
<feature type="compositionally biased region" description="Acidic residues" evidence="4">
    <location>
        <begin position="164"/>
        <end position="181"/>
    </location>
</feature>
<dbReference type="PANTHER" id="PTHR43008">
    <property type="entry name" value="BENZIL REDUCTASE"/>
    <property type="match status" value="1"/>
</dbReference>
<evidence type="ECO:0000313" key="6">
    <source>
        <dbReference type="EMBL" id="ESZ95077.1"/>
    </source>
</evidence>
<dbReference type="CDD" id="cd10568">
    <property type="entry name" value="SWIB_like"/>
    <property type="match status" value="1"/>
</dbReference>
<dbReference type="Gene3D" id="3.40.50.720">
    <property type="entry name" value="NAD(P)-binding Rossmann-like Domain"/>
    <property type="match status" value="1"/>
</dbReference>
<dbReference type="STRING" id="1432307.W9CE85"/>
<dbReference type="PANTHER" id="PTHR43008:SF7">
    <property type="entry name" value="SHORT CHAIN DEHYDROGENASE_REDUCTASE (AFU_ORTHOLOGUE AFUA_2G00830)"/>
    <property type="match status" value="1"/>
</dbReference>
<dbReference type="SUPFAM" id="SSF51735">
    <property type="entry name" value="NAD(P)-binding Rossmann-fold domains"/>
    <property type="match status" value="1"/>
</dbReference>
<feature type="region of interest" description="Disordered" evidence="4">
    <location>
        <begin position="164"/>
        <end position="194"/>
    </location>
</feature>